<accession>A0AAV3ZVK9</accession>
<evidence type="ECO:0000313" key="2">
    <source>
        <dbReference type="Proteomes" id="UP000735302"/>
    </source>
</evidence>
<sequence>MVRDPAMEATETSLKWVRVHVSNRHPGPKRPKKSVRSFRTGCAVNKEPTYKNEKRFYSTLSSRYGPVAKRYVVSRIGDEKDDGLWAEFI</sequence>
<evidence type="ECO:0000313" key="1">
    <source>
        <dbReference type="EMBL" id="GFN98601.1"/>
    </source>
</evidence>
<keyword evidence="2" id="KW-1185">Reference proteome</keyword>
<protein>
    <submittedName>
        <fullName evidence="1">Uncharacterized protein</fullName>
    </submittedName>
</protein>
<dbReference type="AlphaFoldDB" id="A0AAV3ZVK9"/>
<comment type="caution">
    <text evidence="1">The sequence shown here is derived from an EMBL/GenBank/DDBJ whole genome shotgun (WGS) entry which is preliminary data.</text>
</comment>
<gene>
    <name evidence="1" type="ORF">PoB_002510700</name>
</gene>
<dbReference type="Proteomes" id="UP000735302">
    <property type="component" value="Unassembled WGS sequence"/>
</dbReference>
<name>A0AAV3ZVK9_9GAST</name>
<proteinExistence type="predicted"/>
<organism evidence="1 2">
    <name type="scientific">Plakobranchus ocellatus</name>
    <dbReference type="NCBI Taxonomy" id="259542"/>
    <lineage>
        <taxon>Eukaryota</taxon>
        <taxon>Metazoa</taxon>
        <taxon>Spiralia</taxon>
        <taxon>Lophotrochozoa</taxon>
        <taxon>Mollusca</taxon>
        <taxon>Gastropoda</taxon>
        <taxon>Heterobranchia</taxon>
        <taxon>Euthyneura</taxon>
        <taxon>Panpulmonata</taxon>
        <taxon>Sacoglossa</taxon>
        <taxon>Placobranchoidea</taxon>
        <taxon>Plakobranchidae</taxon>
        <taxon>Plakobranchus</taxon>
    </lineage>
</organism>
<reference evidence="1 2" key="1">
    <citation type="journal article" date="2021" name="Elife">
        <title>Chloroplast acquisition without the gene transfer in kleptoplastic sea slugs, Plakobranchus ocellatus.</title>
        <authorList>
            <person name="Maeda T."/>
            <person name="Takahashi S."/>
            <person name="Yoshida T."/>
            <person name="Shimamura S."/>
            <person name="Takaki Y."/>
            <person name="Nagai Y."/>
            <person name="Toyoda A."/>
            <person name="Suzuki Y."/>
            <person name="Arimoto A."/>
            <person name="Ishii H."/>
            <person name="Satoh N."/>
            <person name="Nishiyama T."/>
            <person name="Hasebe M."/>
            <person name="Maruyama T."/>
            <person name="Minagawa J."/>
            <person name="Obokata J."/>
            <person name="Shigenobu S."/>
        </authorList>
    </citation>
    <scope>NUCLEOTIDE SEQUENCE [LARGE SCALE GENOMIC DNA]</scope>
</reference>
<dbReference type="EMBL" id="BLXT01002861">
    <property type="protein sequence ID" value="GFN98601.1"/>
    <property type="molecule type" value="Genomic_DNA"/>
</dbReference>